<dbReference type="AlphaFoldDB" id="A0A6J4UL14"/>
<gene>
    <name evidence="1" type="ORF">AVDCRST_MAG73-3020</name>
</gene>
<evidence type="ECO:0000313" key="1">
    <source>
        <dbReference type="EMBL" id="CAA9553506.1"/>
    </source>
</evidence>
<accession>A0A6J4UL14</accession>
<proteinExistence type="predicted"/>
<evidence type="ECO:0008006" key="2">
    <source>
        <dbReference type="Google" id="ProtNLM"/>
    </source>
</evidence>
<name>A0A6J4UL14_9BACT</name>
<reference evidence="1" key="1">
    <citation type="submission" date="2020-02" db="EMBL/GenBank/DDBJ databases">
        <authorList>
            <person name="Meier V. D."/>
        </authorList>
    </citation>
    <scope>NUCLEOTIDE SEQUENCE</scope>
    <source>
        <strain evidence="1">AVDCRST_MAG73</strain>
    </source>
</reference>
<dbReference type="Gene3D" id="3.90.70.10">
    <property type="entry name" value="Cysteine proteinases"/>
    <property type="match status" value="1"/>
</dbReference>
<organism evidence="1">
    <name type="scientific">uncultured Thermomicrobiales bacterium</name>
    <dbReference type="NCBI Taxonomy" id="1645740"/>
    <lineage>
        <taxon>Bacteria</taxon>
        <taxon>Pseudomonadati</taxon>
        <taxon>Thermomicrobiota</taxon>
        <taxon>Thermomicrobia</taxon>
        <taxon>Thermomicrobiales</taxon>
        <taxon>environmental samples</taxon>
    </lineage>
</organism>
<sequence>MAIGYLHCYVNSRPDLDWNTCGQAAVATIADYWGKNPYNLARAERDGRNGLWYWDDGEAIDAVKDGGFGPDVVFGWGTTGGRIRDALRAYRLWAEVGHSGAFFWGWEDQWRKLRSYLANNRPVPVLVDMGRLGGSAFVHHWAIAYRIADGRVYLGNCSRNPAPTESQFLSAWQSPALPYGFNHCGVYF</sequence>
<protein>
    <recommendedName>
        <fullName evidence="2">Peptidase C39-like domain-containing protein</fullName>
    </recommendedName>
</protein>
<dbReference type="EMBL" id="CADCWE010000202">
    <property type="protein sequence ID" value="CAA9553506.1"/>
    <property type="molecule type" value="Genomic_DNA"/>
</dbReference>